<dbReference type="NCBIfam" id="TIGR01473">
    <property type="entry name" value="cyoE_ctaB"/>
    <property type="match status" value="1"/>
</dbReference>
<feature type="transmembrane region" description="Helical" evidence="15">
    <location>
        <begin position="279"/>
        <end position="300"/>
    </location>
</feature>
<feature type="transmembrane region" description="Helical" evidence="15">
    <location>
        <begin position="126"/>
        <end position="144"/>
    </location>
</feature>
<evidence type="ECO:0000313" key="16">
    <source>
        <dbReference type="EMBL" id="ALT00083.1"/>
    </source>
</evidence>
<name>A0A0U3AQC8_9ALTE</name>
<comment type="pathway">
    <text evidence="2 15">Porphyrin-containing compound metabolism; heme O biosynthesis; heme O from protoheme: step 1/1.</text>
</comment>
<evidence type="ECO:0000256" key="9">
    <source>
        <dbReference type="ARBA" id="ARBA00023133"/>
    </source>
</evidence>
<dbReference type="EMBL" id="CP013650">
    <property type="protein sequence ID" value="ALT00083.1"/>
    <property type="molecule type" value="Genomic_DNA"/>
</dbReference>
<dbReference type="PANTHER" id="PTHR43448">
    <property type="entry name" value="PROTOHEME IX FARNESYLTRANSFERASE, MITOCHONDRIAL"/>
    <property type="match status" value="1"/>
</dbReference>
<dbReference type="Pfam" id="PF01040">
    <property type="entry name" value="UbiA"/>
    <property type="match status" value="1"/>
</dbReference>
<sequence>MAKSVSATQPHQSLSRASWRDYYEMTKPNVVLLLLLTALVGMCLSTPGWLPWQPLVAGLMGIGALSSAAAVINHVMDRRIDAQMARTFNRPVPKGKVSPRRALIFAGLLAAAGYLVLEIWVNRLTALLTLASLVGYAMVYTMYLKRATPQNIVIGGLAGAAPPLLGWTAITGEVHPYALLLVLIIFIWTPPHFWALAIHREKDYARAQVPMLPVTHGVAFTKTSVLLYTILLAIVCLMPYLVGMTGVIYFIGSSLLNVGFLYYALKLKFNADEHTAMQTFRFSILHLMVLFLVLLVDHYFKITL</sequence>
<feature type="transmembrane region" description="Helical" evidence="15">
    <location>
        <begin position="247"/>
        <end position="267"/>
    </location>
</feature>
<evidence type="ECO:0000256" key="13">
    <source>
        <dbReference type="ARBA" id="ARBA00042475"/>
    </source>
</evidence>
<keyword evidence="5" id="KW-0997">Cell inner membrane</keyword>
<comment type="similarity">
    <text evidence="15">Belongs to the UbiA prenyltransferase family. Protoheme IX farnesyltransferase subfamily.</text>
</comment>
<keyword evidence="7 15" id="KW-0812">Transmembrane</keyword>
<keyword evidence="6 15" id="KW-0808">Transferase</keyword>
<organism evidence="16 17">
    <name type="scientific">Lacimicrobium alkaliphilum</name>
    <dbReference type="NCBI Taxonomy" id="1526571"/>
    <lineage>
        <taxon>Bacteria</taxon>
        <taxon>Pseudomonadati</taxon>
        <taxon>Pseudomonadota</taxon>
        <taxon>Gammaproteobacteria</taxon>
        <taxon>Alteromonadales</taxon>
        <taxon>Alteromonadaceae</taxon>
        <taxon>Lacimicrobium</taxon>
    </lineage>
</organism>
<accession>A0A0U3AQC8</accession>
<dbReference type="PROSITE" id="PS00943">
    <property type="entry name" value="UBIA"/>
    <property type="match status" value="1"/>
</dbReference>
<evidence type="ECO:0000256" key="4">
    <source>
        <dbReference type="ARBA" id="ARBA00022475"/>
    </source>
</evidence>
<comment type="miscellaneous">
    <text evidence="15">Carbon 2 of the heme B porphyrin ring is defined according to the Fischer nomenclature.</text>
</comment>
<keyword evidence="17" id="KW-1185">Reference proteome</keyword>
<dbReference type="NCBIfam" id="NF003349">
    <property type="entry name" value="PRK04375.1-2"/>
    <property type="match status" value="1"/>
</dbReference>
<comment type="function">
    <text evidence="15">Converts heme B (protoheme IX) to heme O by substitution of the vinyl group on carbon 2 of heme B porphyrin ring with a hydroxyethyl farnesyl side group.</text>
</comment>
<dbReference type="KEGG" id="lal:AT746_18625"/>
<dbReference type="RefSeq" id="WP_062483496.1">
    <property type="nucleotide sequence ID" value="NZ_CP013650.1"/>
</dbReference>
<dbReference type="STRING" id="1526571.AT746_18625"/>
<feature type="transmembrane region" description="Helical" evidence="15">
    <location>
        <begin position="55"/>
        <end position="76"/>
    </location>
</feature>
<dbReference type="UniPathway" id="UPA00834">
    <property type="reaction ID" value="UER00712"/>
</dbReference>
<dbReference type="OrthoDB" id="9814417at2"/>
<proteinExistence type="inferred from homology"/>
<evidence type="ECO:0000256" key="10">
    <source>
        <dbReference type="ARBA" id="ARBA00023136"/>
    </source>
</evidence>
<dbReference type="FunFam" id="1.10.357.140:FF:000001">
    <property type="entry name" value="Protoheme IX farnesyltransferase"/>
    <property type="match status" value="1"/>
</dbReference>
<evidence type="ECO:0000256" key="3">
    <source>
        <dbReference type="ARBA" id="ARBA00012292"/>
    </source>
</evidence>
<dbReference type="CDD" id="cd13957">
    <property type="entry name" value="PT_UbiA_Cox10"/>
    <property type="match status" value="1"/>
</dbReference>
<evidence type="ECO:0000256" key="7">
    <source>
        <dbReference type="ARBA" id="ARBA00022692"/>
    </source>
</evidence>
<comment type="subcellular location">
    <subcellularLocation>
        <location evidence="1 15">Cell membrane</location>
        <topology evidence="1 15">Multi-pass membrane protein</topology>
    </subcellularLocation>
</comment>
<evidence type="ECO:0000256" key="6">
    <source>
        <dbReference type="ARBA" id="ARBA00022679"/>
    </source>
</evidence>
<dbReference type="InterPro" id="IPR006369">
    <property type="entry name" value="Protohaem_IX_farnesylTrfase"/>
</dbReference>
<evidence type="ECO:0000256" key="8">
    <source>
        <dbReference type="ARBA" id="ARBA00022989"/>
    </source>
</evidence>
<evidence type="ECO:0000256" key="14">
    <source>
        <dbReference type="ARBA" id="ARBA00047690"/>
    </source>
</evidence>
<comment type="catalytic activity">
    <reaction evidence="14 15">
        <text>heme b + (2E,6E)-farnesyl diphosphate + H2O = Fe(II)-heme o + diphosphate</text>
        <dbReference type="Rhea" id="RHEA:28070"/>
        <dbReference type="ChEBI" id="CHEBI:15377"/>
        <dbReference type="ChEBI" id="CHEBI:33019"/>
        <dbReference type="ChEBI" id="CHEBI:60344"/>
        <dbReference type="ChEBI" id="CHEBI:60530"/>
        <dbReference type="ChEBI" id="CHEBI:175763"/>
        <dbReference type="EC" id="2.5.1.141"/>
    </reaction>
</comment>
<dbReference type="GO" id="GO:0008495">
    <property type="term" value="F:protoheme IX farnesyltransferase activity"/>
    <property type="evidence" value="ECO:0007669"/>
    <property type="project" value="UniProtKB-UniRule"/>
</dbReference>
<feature type="transmembrane region" description="Helical" evidence="15">
    <location>
        <begin position="219"/>
        <end position="241"/>
    </location>
</feature>
<evidence type="ECO:0000256" key="1">
    <source>
        <dbReference type="ARBA" id="ARBA00004651"/>
    </source>
</evidence>
<dbReference type="Proteomes" id="UP000068447">
    <property type="component" value="Chromosome"/>
</dbReference>
<gene>
    <name evidence="15" type="primary">cyoE</name>
    <name evidence="16" type="ORF">AT746_18625</name>
</gene>
<dbReference type="InterPro" id="IPR000537">
    <property type="entry name" value="UbiA_prenyltransferase"/>
</dbReference>
<dbReference type="HAMAP" id="MF_00154">
    <property type="entry name" value="CyoE_CtaB"/>
    <property type="match status" value="1"/>
</dbReference>
<feature type="transmembrane region" description="Helical" evidence="15">
    <location>
        <begin position="151"/>
        <end position="170"/>
    </location>
</feature>
<keyword evidence="4 15" id="KW-1003">Cell membrane</keyword>
<dbReference type="EC" id="2.5.1.141" evidence="3 15"/>
<evidence type="ECO:0000256" key="11">
    <source>
        <dbReference type="ARBA" id="ARBA00030253"/>
    </source>
</evidence>
<reference evidence="16 17" key="1">
    <citation type="submission" date="2015-12" db="EMBL/GenBank/DDBJ databases">
        <title>Complete genome of Lacimicrobium alkaliphilum KCTC 32984.</title>
        <authorList>
            <person name="Kim S.-G."/>
            <person name="Lee Y.-J."/>
        </authorList>
    </citation>
    <scope>NUCLEOTIDE SEQUENCE [LARGE SCALE GENOMIC DNA]</scope>
    <source>
        <strain evidence="16 17">YelD216</strain>
    </source>
</reference>
<dbReference type="InterPro" id="IPR044878">
    <property type="entry name" value="UbiA_sf"/>
</dbReference>
<evidence type="ECO:0000256" key="12">
    <source>
        <dbReference type="ARBA" id="ARBA00040810"/>
    </source>
</evidence>
<keyword evidence="8 15" id="KW-1133">Transmembrane helix</keyword>
<dbReference type="Gene3D" id="1.10.357.140">
    <property type="entry name" value="UbiA prenyltransferase"/>
    <property type="match status" value="1"/>
</dbReference>
<feature type="transmembrane region" description="Helical" evidence="15">
    <location>
        <begin position="176"/>
        <end position="198"/>
    </location>
</feature>
<dbReference type="InterPro" id="IPR030470">
    <property type="entry name" value="UbiA_prenylTrfase_CS"/>
</dbReference>
<evidence type="ECO:0000256" key="2">
    <source>
        <dbReference type="ARBA" id="ARBA00004919"/>
    </source>
</evidence>
<evidence type="ECO:0000313" key="17">
    <source>
        <dbReference type="Proteomes" id="UP000068447"/>
    </source>
</evidence>
<evidence type="ECO:0000256" key="5">
    <source>
        <dbReference type="ARBA" id="ARBA00022519"/>
    </source>
</evidence>
<dbReference type="AlphaFoldDB" id="A0A0U3AQC8"/>
<keyword evidence="10 15" id="KW-0472">Membrane</keyword>
<dbReference type="GO" id="GO:0048034">
    <property type="term" value="P:heme O biosynthetic process"/>
    <property type="evidence" value="ECO:0007669"/>
    <property type="project" value="UniProtKB-UniRule"/>
</dbReference>
<protein>
    <recommendedName>
        <fullName evidence="12 15">Protoheme IX farnesyltransferase</fullName>
        <ecNumber evidence="3 15">2.5.1.141</ecNumber>
    </recommendedName>
    <alternativeName>
        <fullName evidence="13 15">Heme B farnesyltransferase</fullName>
    </alternativeName>
    <alternativeName>
        <fullName evidence="11 15">Heme O synthase</fullName>
    </alternativeName>
</protein>
<feature type="transmembrane region" description="Helical" evidence="15">
    <location>
        <begin position="102"/>
        <end position="120"/>
    </location>
</feature>
<evidence type="ECO:0000256" key="15">
    <source>
        <dbReference type="HAMAP-Rule" id="MF_00154"/>
    </source>
</evidence>
<dbReference type="PANTHER" id="PTHR43448:SF7">
    <property type="entry name" value="4-HYDROXYBENZOATE SOLANESYLTRANSFERASE"/>
    <property type="match status" value="1"/>
</dbReference>
<dbReference type="GO" id="GO:0005886">
    <property type="term" value="C:plasma membrane"/>
    <property type="evidence" value="ECO:0007669"/>
    <property type="project" value="UniProtKB-SubCell"/>
</dbReference>
<keyword evidence="9 15" id="KW-0350">Heme biosynthesis</keyword>